<dbReference type="EMBL" id="BIFY01000060">
    <property type="protein sequence ID" value="GCE61164.1"/>
    <property type="molecule type" value="Genomic_DNA"/>
</dbReference>
<proteinExistence type="predicted"/>
<reference evidence="3" key="1">
    <citation type="submission" date="2018-12" db="EMBL/GenBank/DDBJ databases">
        <title>Genome sequence of Microcystis aeruginosa NIES-4285.</title>
        <authorList>
            <person name="Tanabe Y."/>
        </authorList>
    </citation>
    <scope>NUCLEOTIDE SEQUENCE [LARGE SCALE GENOMIC DNA]</scope>
    <source>
        <strain evidence="3">NIES-4285</strain>
    </source>
</reference>
<name>A0A402DG71_MICAE</name>
<comment type="caution">
    <text evidence="2">The sequence shown here is derived from an EMBL/GenBank/DDBJ whole genome shotgun (WGS) entry which is preliminary data.</text>
</comment>
<organism evidence="2 3">
    <name type="scientific">Microcystis aeruginosa NIES-4285</name>
    <dbReference type="NCBI Taxonomy" id="2497681"/>
    <lineage>
        <taxon>Bacteria</taxon>
        <taxon>Bacillati</taxon>
        <taxon>Cyanobacteriota</taxon>
        <taxon>Cyanophyceae</taxon>
        <taxon>Oscillatoriophycideae</taxon>
        <taxon>Chroococcales</taxon>
        <taxon>Microcystaceae</taxon>
        <taxon>Microcystis</taxon>
    </lineage>
</organism>
<dbReference type="SUPFAM" id="SSF53474">
    <property type="entry name" value="alpha/beta-Hydrolases"/>
    <property type="match status" value="1"/>
</dbReference>
<protein>
    <recommendedName>
        <fullName evidence="1">AB hydrolase-1 domain-containing protein</fullName>
    </recommendedName>
</protein>
<dbReference type="PRINTS" id="PR00111">
    <property type="entry name" value="ABHYDROLASE"/>
</dbReference>
<dbReference type="InterPro" id="IPR000073">
    <property type="entry name" value="AB_hydrolase_1"/>
</dbReference>
<dbReference type="Proteomes" id="UP000289660">
    <property type="component" value="Unassembled WGS sequence"/>
</dbReference>
<evidence type="ECO:0000313" key="2">
    <source>
        <dbReference type="EMBL" id="GCE61164.1"/>
    </source>
</evidence>
<dbReference type="AlphaFoldDB" id="A0A402DG71"/>
<accession>A0A402DG71</accession>
<feature type="domain" description="AB hydrolase-1" evidence="1">
    <location>
        <begin position="102"/>
        <end position="189"/>
    </location>
</feature>
<dbReference type="Pfam" id="PF00561">
    <property type="entry name" value="Abhydrolase_1"/>
    <property type="match status" value="1"/>
</dbReference>
<evidence type="ECO:0000313" key="3">
    <source>
        <dbReference type="Proteomes" id="UP000289660"/>
    </source>
</evidence>
<sequence length="285" mass="32777">MPFYIWVPSLITPVHCITQTEEPYCLLIAKKSPISLIIMSRLPDAVWINVNPSFRRFDRPVLDCLAREIAIADWQYCQSLDQPASLDIALVLIQDYLKQCDRPLHLVGHGTGGLVGLLYARRYPERVKSLTLLSVGVYPAIDWQAHYYVLSKLLPCSRQTLLNQSVQNLFGHQSCALTQEYRYLLEEDLLLSLSPHNLYQNAHFPPGTVPVPLLVCGGDIDTVIDRHLLQGWQPWLKSGDRIWSCHKGRYFFHYSHPYSVSQEIFSFWRSLVPQEFLSEQTVIIP</sequence>
<dbReference type="Gene3D" id="3.40.50.1820">
    <property type="entry name" value="alpha/beta hydrolase"/>
    <property type="match status" value="1"/>
</dbReference>
<gene>
    <name evidence="2" type="ORF">MiAbB_03096</name>
</gene>
<dbReference type="InterPro" id="IPR029058">
    <property type="entry name" value="AB_hydrolase_fold"/>
</dbReference>
<evidence type="ECO:0000259" key="1">
    <source>
        <dbReference type="Pfam" id="PF00561"/>
    </source>
</evidence>